<dbReference type="AlphaFoldDB" id="A0A6J7ELT0"/>
<evidence type="ECO:0000313" key="4">
    <source>
        <dbReference type="EMBL" id="CAB4831849.1"/>
    </source>
</evidence>
<dbReference type="SUPFAM" id="SSF56801">
    <property type="entry name" value="Acetyl-CoA synthetase-like"/>
    <property type="match status" value="1"/>
</dbReference>
<dbReference type="EMBL" id="CAFBLT010000002">
    <property type="protein sequence ID" value="CAB4882150.1"/>
    <property type="molecule type" value="Genomic_DNA"/>
</dbReference>
<sequence>MPPMTQDAQSSRTLPARWVENWRAHPTRVALSCDGVSLSGEELEHRSRYFAGILTSLGVGPGDRVVWEATSSTESVSLAIAIMRLGAVLVPVSERQRTHERHTVVSDVSPRLVVSANGLDLGDLDVRQLSLDNLHDIASDECVLDHVGLDERALIVYTSGTTGTPKGAVMTHRNLSAHASSLEQAWGWTADDRLLFALPLFHVHGLVAGLFTSLSCGSSTLVQSHFETQRFLGAMRDERATMSFCVPTMLHRLILDPDVGNVANLRLLVSGSAPLSVQLFHAFEEQGSTILERYGMTETLLTLSNPLLGPRRAGTVGLTLPGVQADLPQRGEQERELRISGPTVFQGYWNRPEATAEILEDGWLSTGDIVRLDDAGYAVICGRMKELIITGGLNVYPSEVEDMLRLQEGILDAAVVGVPSEEWGEEVVAYVINDAASLDVEGIQARLASVMSSYKIPKRFVTVDELPRNDLGKLQRHLLP</sequence>
<evidence type="ECO:0000259" key="2">
    <source>
        <dbReference type="Pfam" id="PF00501"/>
    </source>
</evidence>
<comment type="similarity">
    <text evidence="1">Belongs to the ATP-dependent AMP-binding enzyme family.</text>
</comment>
<dbReference type="GO" id="GO:0006631">
    <property type="term" value="P:fatty acid metabolic process"/>
    <property type="evidence" value="ECO:0007669"/>
    <property type="project" value="TreeGrafter"/>
</dbReference>
<dbReference type="Gene3D" id="3.40.50.12780">
    <property type="entry name" value="N-terminal domain of ligase-like"/>
    <property type="match status" value="1"/>
</dbReference>
<dbReference type="PANTHER" id="PTHR43201:SF8">
    <property type="entry name" value="ACYL-COA SYNTHETASE FAMILY MEMBER 3"/>
    <property type="match status" value="1"/>
</dbReference>
<dbReference type="InterPro" id="IPR000873">
    <property type="entry name" value="AMP-dep_synth/lig_dom"/>
</dbReference>
<protein>
    <submittedName>
        <fullName evidence="5">Unannotated protein</fullName>
    </submittedName>
</protein>
<dbReference type="InterPro" id="IPR025110">
    <property type="entry name" value="AMP-bd_C"/>
</dbReference>
<dbReference type="Gene3D" id="3.30.300.30">
    <property type="match status" value="1"/>
</dbReference>
<dbReference type="PANTHER" id="PTHR43201">
    <property type="entry name" value="ACYL-COA SYNTHETASE"/>
    <property type="match status" value="1"/>
</dbReference>
<dbReference type="Pfam" id="PF13193">
    <property type="entry name" value="AMP-binding_C"/>
    <property type="match status" value="1"/>
</dbReference>
<organism evidence="5">
    <name type="scientific">freshwater metagenome</name>
    <dbReference type="NCBI Taxonomy" id="449393"/>
    <lineage>
        <taxon>unclassified sequences</taxon>
        <taxon>metagenomes</taxon>
        <taxon>ecological metagenomes</taxon>
    </lineage>
</organism>
<gene>
    <name evidence="4" type="ORF">UFOPK3164_01271</name>
    <name evidence="5" type="ORF">UFOPK3427_01599</name>
    <name evidence="6" type="ORF">UFOPK4112_00325</name>
</gene>
<dbReference type="InterPro" id="IPR045851">
    <property type="entry name" value="AMP-bd_C_sf"/>
</dbReference>
<name>A0A6J7ELT0_9ZZZZ</name>
<proteinExistence type="inferred from homology"/>
<feature type="domain" description="AMP-dependent synthetase/ligase" evidence="2">
    <location>
        <begin position="20"/>
        <end position="349"/>
    </location>
</feature>
<dbReference type="EMBL" id="CAFABE010000066">
    <property type="protein sequence ID" value="CAB4831849.1"/>
    <property type="molecule type" value="Genomic_DNA"/>
</dbReference>
<dbReference type="InterPro" id="IPR020845">
    <property type="entry name" value="AMP-binding_CS"/>
</dbReference>
<dbReference type="EMBL" id="CAFBPM010000002">
    <property type="protein sequence ID" value="CAB5011266.1"/>
    <property type="molecule type" value="Genomic_DNA"/>
</dbReference>
<evidence type="ECO:0000313" key="5">
    <source>
        <dbReference type="EMBL" id="CAB4882150.1"/>
    </source>
</evidence>
<dbReference type="PROSITE" id="PS00455">
    <property type="entry name" value="AMP_BINDING"/>
    <property type="match status" value="1"/>
</dbReference>
<evidence type="ECO:0000259" key="3">
    <source>
        <dbReference type="Pfam" id="PF13193"/>
    </source>
</evidence>
<accession>A0A6J7ELT0</accession>
<evidence type="ECO:0000313" key="6">
    <source>
        <dbReference type="EMBL" id="CAB5011266.1"/>
    </source>
</evidence>
<dbReference type="InterPro" id="IPR042099">
    <property type="entry name" value="ANL_N_sf"/>
</dbReference>
<reference evidence="5" key="1">
    <citation type="submission" date="2020-05" db="EMBL/GenBank/DDBJ databases">
        <authorList>
            <person name="Chiriac C."/>
            <person name="Salcher M."/>
            <person name="Ghai R."/>
            <person name="Kavagutti S V."/>
        </authorList>
    </citation>
    <scope>NUCLEOTIDE SEQUENCE</scope>
</reference>
<dbReference type="Pfam" id="PF00501">
    <property type="entry name" value="AMP-binding"/>
    <property type="match status" value="1"/>
</dbReference>
<dbReference type="GO" id="GO:0031956">
    <property type="term" value="F:medium-chain fatty acid-CoA ligase activity"/>
    <property type="evidence" value="ECO:0007669"/>
    <property type="project" value="TreeGrafter"/>
</dbReference>
<evidence type="ECO:0000256" key="1">
    <source>
        <dbReference type="ARBA" id="ARBA00006432"/>
    </source>
</evidence>
<feature type="domain" description="AMP-binding enzyme C-terminal" evidence="3">
    <location>
        <begin position="399"/>
        <end position="473"/>
    </location>
</feature>